<comment type="subcellular location">
    <subcellularLocation>
        <location evidence="1 10">Cell outer membrane</location>
        <topology evidence="1 10">Multi-pass membrane protein</topology>
    </subcellularLocation>
</comment>
<dbReference type="InterPro" id="IPR010917">
    <property type="entry name" value="TonB_rcpt_CS"/>
</dbReference>
<protein>
    <submittedName>
        <fullName evidence="16">Vitamin B12 transporter</fullName>
    </submittedName>
</protein>
<accession>A0A3N1MFN6</accession>
<dbReference type="PANTHER" id="PTHR30069">
    <property type="entry name" value="TONB-DEPENDENT OUTER MEMBRANE RECEPTOR"/>
    <property type="match status" value="1"/>
</dbReference>
<evidence type="ECO:0000256" key="9">
    <source>
        <dbReference type="ARBA" id="ARBA00023237"/>
    </source>
</evidence>
<keyword evidence="5 13" id="KW-0732">Signal</keyword>
<keyword evidence="6" id="KW-0406">Ion transport</keyword>
<evidence type="ECO:0000256" key="7">
    <source>
        <dbReference type="ARBA" id="ARBA00023077"/>
    </source>
</evidence>
<keyword evidence="17" id="KW-1185">Reference proteome</keyword>
<evidence type="ECO:0000313" key="16">
    <source>
        <dbReference type="EMBL" id="ROQ01480.1"/>
    </source>
</evidence>
<keyword evidence="2 10" id="KW-0813">Transport</keyword>
<dbReference type="InterPro" id="IPR039426">
    <property type="entry name" value="TonB-dep_rcpt-like"/>
</dbReference>
<dbReference type="InterPro" id="IPR000531">
    <property type="entry name" value="Beta-barrel_TonB"/>
</dbReference>
<dbReference type="PROSITE" id="PS52016">
    <property type="entry name" value="TONB_DEPENDENT_REC_3"/>
    <property type="match status" value="1"/>
</dbReference>
<proteinExistence type="inferred from homology"/>
<evidence type="ECO:0000259" key="14">
    <source>
        <dbReference type="Pfam" id="PF00593"/>
    </source>
</evidence>
<feature type="chain" id="PRO_5018270003" evidence="13">
    <location>
        <begin position="38"/>
        <end position="635"/>
    </location>
</feature>
<evidence type="ECO:0000313" key="17">
    <source>
        <dbReference type="Proteomes" id="UP000278222"/>
    </source>
</evidence>
<evidence type="ECO:0000256" key="2">
    <source>
        <dbReference type="ARBA" id="ARBA00022448"/>
    </source>
</evidence>
<dbReference type="Pfam" id="PF07715">
    <property type="entry name" value="Plug"/>
    <property type="match status" value="1"/>
</dbReference>
<dbReference type="GO" id="GO:0009279">
    <property type="term" value="C:cell outer membrane"/>
    <property type="evidence" value="ECO:0007669"/>
    <property type="project" value="UniProtKB-SubCell"/>
</dbReference>
<evidence type="ECO:0000256" key="10">
    <source>
        <dbReference type="PROSITE-ProRule" id="PRU01360"/>
    </source>
</evidence>
<evidence type="ECO:0000256" key="11">
    <source>
        <dbReference type="PROSITE-ProRule" id="PRU10144"/>
    </source>
</evidence>
<keyword evidence="8 10" id="KW-0472">Membrane</keyword>
<comment type="similarity">
    <text evidence="10 12">Belongs to the TonB-dependent receptor family.</text>
</comment>
<keyword evidence="9 10" id="KW-0998">Cell outer membrane</keyword>
<dbReference type="PROSITE" id="PS01156">
    <property type="entry name" value="TONB_DEPENDENT_REC_2"/>
    <property type="match status" value="1"/>
</dbReference>
<dbReference type="RefSeq" id="WP_123688235.1">
    <property type="nucleotide sequence ID" value="NZ_AP019700.1"/>
</dbReference>
<keyword evidence="3 10" id="KW-1134">Transmembrane beta strand</keyword>
<comment type="caution">
    <text evidence="16">The sequence shown here is derived from an EMBL/GenBank/DDBJ whole genome shotgun (WGS) entry which is preliminary data.</text>
</comment>
<evidence type="ECO:0000256" key="6">
    <source>
        <dbReference type="ARBA" id="ARBA00023065"/>
    </source>
</evidence>
<evidence type="ECO:0000256" key="8">
    <source>
        <dbReference type="ARBA" id="ARBA00023136"/>
    </source>
</evidence>
<evidence type="ECO:0000256" key="5">
    <source>
        <dbReference type="ARBA" id="ARBA00022729"/>
    </source>
</evidence>
<dbReference type="OrthoDB" id="9760333at2"/>
<keyword evidence="7 12" id="KW-0798">TonB box</keyword>
<feature type="domain" description="TonB-dependent receptor plug" evidence="15">
    <location>
        <begin position="64"/>
        <end position="171"/>
    </location>
</feature>
<dbReference type="Pfam" id="PF00593">
    <property type="entry name" value="TonB_dep_Rec_b-barrel"/>
    <property type="match status" value="1"/>
</dbReference>
<dbReference type="GO" id="GO:0006811">
    <property type="term" value="P:monoatomic ion transport"/>
    <property type="evidence" value="ECO:0007669"/>
    <property type="project" value="UniProtKB-KW"/>
</dbReference>
<dbReference type="CDD" id="cd01347">
    <property type="entry name" value="ligand_gated_channel"/>
    <property type="match status" value="1"/>
</dbReference>
<dbReference type="Gene3D" id="2.170.130.10">
    <property type="entry name" value="TonB-dependent receptor, plug domain"/>
    <property type="match status" value="1"/>
</dbReference>
<dbReference type="EMBL" id="RJKX01000011">
    <property type="protein sequence ID" value="ROQ01480.1"/>
    <property type="molecule type" value="Genomic_DNA"/>
</dbReference>
<reference evidence="16 17" key="1">
    <citation type="submission" date="2018-11" db="EMBL/GenBank/DDBJ databases">
        <title>Genomic Encyclopedia of Type Strains, Phase IV (KMG-IV): sequencing the most valuable type-strain genomes for metagenomic binning, comparative biology and taxonomic classification.</title>
        <authorList>
            <person name="Goeker M."/>
        </authorList>
    </citation>
    <scope>NUCLEOTIDE SEQUENCE [LARGE SCALE GENOMIC DNA]</scope>
    <source>
        <strain evidence="16 17">DSM 5900</strain>
    </source>
</reference>
<evidence type="ECO:0000256" key="3">
    <source>
        <dbReference type="ARBA" id="ARBA00022452"/>
    </source>
</evidence>
<dbReference type="GO" id="GO:0015889">
    <property type="term" value="P:cobalamin transport"/>
    <property type="evidence" value="ECO:0007669"/>
    <property type="project" value="TreeGrafter"/>
</dbReference>
<dbReference type="Proteomes" id="UP000278222">
    <property type="component" value="Unassembled WGS sequence"/>
</dbReference>
<dbReference type="SUPFAM" id="SSF56935">
    <property type="entry name" value="Porins"/>
    <property type="match status" value="1"/>
</dbReference>
<dbReference type="AlphaFoldDB" id="A0A3N1MFN6"/>
<feature type="domain" description="TonB-dependent receptor-like beta-barrel" evidence="14">
    <location>
        <begin position="191"/>
        <end position="609"/>
    </location>
</feature>
<dbReference type="PANTHER" id="PTHR30069:SF53">
    <property type="entry name" value="COLICIN I RECEPTOR-RELATED"/>
    <property type="match status" value="1"/>
</dbReference>
<evidence type="ECO:0000256" key="12">
    <source>
        <dbReference type="RuleBase" id="RU003357"/>
    </source>
</evidence>
<organism evidence="16 17">
    <name type="scientific">Stella humosa</name>
    <dbReference type="NCBI Taxonomy" id="94"/>
    <lineage>
        <taxon>Bacteria</taxon>
        <taxon>Pseudomonadati</taxon>
        <taxon>Pseudomonadota</taxon>
        <taxon>Alphaproteobacteria</taxon>
        <taxon>Rhodospirillales</taxon>
        <taxon>Stellaceae</taxon>
        <taxon>Stella</taxon>
    </lineage>
</organism>
<dbReference type="InterPro" id="IPR037066">
    <property type="entry name" value="Plug_dom_sf"/>
</dbReference>
<gene>
    <name evidence="16" type="ORF">EDC65_0659</name>
</gene>
<dbReference type="InterPro" id="IPR012910">
    <property type="entry name" value="Plug_dom"/>
</dbReference>
<dbReference type="InterPro" id="IPR036942">
    <property type="entry name" value="Beta-barrel_TonB_sf"/>
</dbReference>
<evidence type="ECO:0000256" key="1">
    <source>
        <dbReference type="ARBA" id="ARBA00004571"/>
    </source>
</evidence>
<evidence type="ECO:0000259" key="15">
    <source>
        <dbReference type="Pfam" id="PF07715"/>
    </source>
</evidence>
<evidence type="ECO:0000256" key="4">
    <source>
        <dbReference type="ARBA" id="ARBA00022692"/>
    </source>
</evidence>
<feature type="short sequence motif" description="TonB C-terminal box" evidence="11">
    <location>
        <begin position="618"/>
        <end position="635"/>
    </location>
</feature>
<evidence type="ECO:0000256" key="13">
    <source>
        <dbReference type="SAM" id="SignalP"/>
    </source>
</evidence>
<dbReference type="Gene3D" id="2.40.170.20">
    <property type="entry name" value="TonB-dependent receptor, beta-barrel domain"/>
    <property type="match status" value="1"/>
</dbReference>
<keyword evidence="4 10" id="KW-0812">Transmembrane</keyword>
<name>A0A3N1MFN6_9PROT</name>
<sequence length="635" mass="68813">MDRATGSYFYTSVVTNSVRVGAGALAGAVLAATPATAQQLVQGGAAVTLPPVVVSANLVPTPVDQVGSSVTVLTREDIERTGDAHVIDLLKRVPGVTINHNGGPGATAQLRIRGSDTGQVKVLIDGVEVNDTTGTSNDFDFNAFLVTEIEQIEVLRGPQSALYGNDAMGGVINIITRKGQGPMRVTGLVEGGSYQTFRQAVGVSGSLDRFSYALSGANFQTKGFSRVTAGDEKDGTKTQALNGRFSYDFNAIFSLEAAGGFTHMVSEYDPSSTRDGPNEIEKHMAHGRLAAKVKLLEGRWDNTLAVTGSRTERDYDQPGSSTRFSTYDGDRYGVEYRGAIKIDRDDVLTFGVARETETARATNTRGTVKTTDLDRELRTDSIYAQYLLGLWDDLHLTAGVRHDDNEGFGGSTTYRVTGAYTVPVWRTILRASYGTAVKAPTLFQLYAPIYGNDSLRAEKSKGFDFGFEQPLLNGRVTIGATAFHNDYRNLIAFQDYYVNIARARTQGIEATVKADVTSDLSLGAAYTLLDTEDRDTGRDLPRRPRHSVNLSADYLGLKGFRIGGAVRYVASQANSASSTVRLKPFYVVDALVSYDVTERVAVYVRAENLFDEKYQEALGYRTPGRSAYVGVKANF</sequence>
<feature type="signal peptide" evidence="13">
    <location>
        <begin position="1"/>
        <end position="37"/>
    </location>
</feature>